<sequence>MSFFRHSTASLISIVVFLITISAVRSFSPNTHHDVSSIARRQHARSASAFSRSPSTPFPAALPPRVRATETSLHAIDAGAAATNAAAALIGSPAVLLVPVAIGALVASLLAWFIIGYANPETEDYMEDDIEYD</sequence>
<protein>
    <recommendedName>
        <fullName evidence="4">PSII 6.1 kDa protein</fullName>
    </recommendedName>
</protein>
<feature type="chain" id="PRO_5030700539" description="PSII 6.1 kDa protein" evidence="2">
    <location>
        <begin position="27"/>
        <end position="133"/>
    </location>
</feature>
<evidence type="ECO:0000256" key="2">
    <source>
        <dbReference type="SAM" id="SignalP"/>
    </source>
</evidence>
<organism evidence="3">
    <name type="scientific">Corethron hystrix</name>
    <dbReference type="NCBI Taxonomy" id="216773"/>
    <lineage>
        <taxon>Eukaryota</taxon>
        <taxon>Sar</taxon>
        <taxon>Stramenopiles</taxon>
        <taxon>Ochrophyta</taxon>
        <taxon>Bacillariophyta</taxon>
        <taxon>Coscinodiscophyceae</taxon>
        <taxon>Corethrophycidae</taxon>
        <taxon>Corethrales</taxon>
        <taxon>Corethraceae</taxon>
        <taxon>Corethron</taxon>
    </lineage>
</organism>
<evidence type="ECO:0000256" key="1">
    <source>
        <dbReference type="SAM" id="Phobius"/>
    </source>
</evidence>
<name>A0A7S1FTL5_9STRA</name>
<keyword evidence="2" id="KW-0732">Signal</keyword>
<keyword evidence="1" id="KW-0812">Transmembrane</keyword>
<proteinExistence type="predicted"/>
<feature type="signal peptide" evidence="2">
    <location>
        <begin position="1"/>
        <end position="26"/>
    </location>
</feature>
<keyword evidence="1" id="KW-0472">Membrane</keyword>
<reference evidence="3" key="1">
    <citation type="submission" date="2021-01" db="EMBL/GenBank/DDBJ databases">
        <authorList>
            <person name="Corre E."/>
            <person name="Pelletier E."/>
            <person name="Niang G."/>
            <person name="Scheremetjew M."/>
            <person name="Finn R."/>
            <person name="Kale V."/>
            <person name="Holt S."/>
            <person name="Cochrane G."/>
            <person name="Meng A."/>
            <person name="Brown T."/>
            <person name="Cohen L."/>
        </authorList>
    </citation>
    <scope>NUCLEOTIDE SEQUENCE</scope>
    <source>
        <strain evidence="3">308</strain>
    </source>
</reference>
<accession>A0A7S1FTL5</accession>
<evidence type="ECO:0008006" key="4">
    <source>
        <dbReference type="Google" id="ProtNLM"/>
    </source>
</evidence>
<keyword evidence="1" id="KW-1133">Transmembrane helix</keyword>
<gene>
    <name evidence="3" type="ORF">CHYS00102_LOCUS16624</name>
</gene>
<dbReference type="EMBL" id="HBFR01023158">
    <property type="protein sequence ID" value="CAD8889419.1"/>
    <property type="molecule type" value="Transcribed_RNA"/>
</dbReference>
<evidence type="ECO:0000313" key="3">
    <source>
        <dbReference type="EMBL" id="CAD8889419.1"/>
    </source>
</evidence>
<dbReference type="AlphaFoldDB" id="A0A7S1FTL5"/>
<feature type="transmembrane region" description="Helical" evidence="1">
    <location>
        <begin position="94"/>
        <end position="118"/>
    </location>
</feature>